<evidence type="ECO:0000259" key="7">
    <source>
        <dbReference type="PROSITE" id="PS51099"/>
    </source>
</evidence>
<protein>
    <submittedName>
        <fullName evidence="8">Fructose-specific phosphotransferase system IIB component</fullName>
    </submittedName>
</protein>
<keyword evidence="3" id="KW-0762">Sugar transport</keyword>
<reference evidence="8 9" key="1">
    <citation type="submission" date="2020-08" db="EMBL/GenBank/DDBJ databases">
        <title>Genomic Encyclopedia of Type Strains, Phase III (KMG-III): the genomes of soil and plant-associated and newly described type strains.</title>
        <authorList>
            <person name="Whitman W."/>
        </authorList>
    </citation>
    <scope>NUCLEOTIDE SEQUENCE [LARGE SCALE GENOMIC DNA]</scope>
    <source>
        <strain evidence="8 9">CECT 8305</strain>
    </source>
</reference>
<dbReference type="InterPro" id="IPR003353">
    <property type="entry name" value="PTS_IIB_fruc"/>
</dbReference>
<dbReference type="CDD" id="cd05569">
    <property type="entry name" value="PTS_IIB_fructose"/>
    <property type="match status" value="1"/>
</dbReference>
<dbReference type="AlphaFoldDB" id="A0A7W9QH16"/>
<dbReference type="InterPro" id="IPR050864">
    <property type="entry name" value="Bacterial_PTS_Sugar_Transport"/>
</dbReference>
<dbReference type="PANTHER" id="PTHR30505">
    <property type="entry name" value="FRUCTOSE-LIKE PERMEASE"/>
    <property type="match status" value="1"/>
</dbReference>
<accession>A0A7W9QH16</accession>
<dbReference type="InterPro" id="IPR003501">
    <property type="entry name" value="PTS_EIIB_2/3"/>
</dbReference>
<feature type="domain" description="PTS EIIB type-2" evidence="7">
    <location>
        <begin position="21"/>
        <end position="116"/>
    </location>
</feature>
<dbReference type="Pfam" id="PF02302">
    <property type="entry name" value="PTS_IIB"/>
    <property type="match status" value="1"/>
</dbReference>
<comment type="caution">
    <text evidence="8">The sequence shown here is derived from an EMBL/GenBank/DDBJ whole genome shotgun (WGS) entry which is preliminary data.</text>
</comment>
<dbReference type="InterPro" id="IPR013011">
    <property type="entry name" value="PTS_EIIB_2"/>
</dbReference>
<dbReference type="GO" id="GO:0016301">
    <property type="term" value="F:kinase activity"/>
    <property type="evidence" value="ECO:0007669"/>
    <property type="project" value="UniProtKB-KW"/>
</dbReference>
<dbReference type="PANTHER" id="PTHR30505:SF0">
    <property type="entry name" value="FRUCTOSE-LIKE PTS SYSTEM EIIBC COMPONENT-RELATED"/>
    <property type="match status" value="1"/>
</dbReference>
<keyword evidence="9" id="KW-1185">Reference proteome</keyword>
<dbReference type="EMBL" id="JACHJL010000021">
    <property type="protein sequence ID" value="MBB5939072.1"/>
    <property type="molecule type" value="Genomic_DNA"/>
</dbReference>
<keyword evidence="6" id="KW-0418">Kinase</keyword>
<evidence type="ECO:0000256" key="4">
    <source>
        <dbReference type="ARBA" id="ARBA00022679"/>
    </source>
</evidence>
<evidence type="ECO:0000256" key="3">
    <source>
        <dbReference type="ARBA" id="ARBA00022597"/>
    </source>
</evidence>
<dbReference type="GO" id="GO:0090563">
    <property type="term" value="F:protein-phosphocysteine-sugar phosphotransferase activity"/>
    <property type="evidence" value="ECO:0007669"/>
    <property type="project" value="TreeGrafter"/>
</dbReference>
<evidence type="ECO:0000256" key="6">
    <source>
        <dbReference type="ARBA" id="ARBA00022777"/>
    </source>
</evidence>
<dbReference type="InterPro" id="IPR036095">
    <property type="entry name" value="PTS_EIIB-like_sf"/>
</dbReference>
<evidence type="ECO:0000313" key="8">
    <source>
        <dbReference type="EMBL" id="MBB5939072.1"/>
    </source>
</evidence>
<keyword evidence="2" id="KW-0597">Phosphoprotein</keyword>
<keyword evidence="5" id="KW-0598">Phosphotransferase system</keyword>
<name>A0A7W9QH16_9ACTN</name>
<dbReference type="SUPFAM" id="SSF52794">
    <property type="entry name" value="PTS system IIB component-like"/>
    <property type="match status" value="1"/>
</dbReference>
<dbReference type="GO" id="GO:0022877">
    <property type="term" value="F:protein-N(PI)-phosphohistidine-fructose phosphotransferase system transporter activity"/>
    <property type="evidence" value="ECO:0007669"/>
    <property type="project" value="InterPro"/>
</dbReference>
<organism evidence="8 9">
    <name type="scientific">Streptomyces zagrosensis</name>
    <dbReference type="NCBI Taxonomy" id="1042984"/>
    <lineage>
        <taxon>Bacteria</taxon>
        <taxon>Bacillati</taxon>
        <taxon>Actinomycetota</taxon>
        <taxon>Actinomycetes</taxon>
        <taxon>Kitasatosporales</taxon>
        <taxon>Streptomycetaceae</taxon>
        <taxon>Streptomyces</taxon>
    </lineage>
</organism>
<evidence type="ECO:0000313" key="9">
    <source>
        <dbReference type="Proteomes" id="UP000588098"/>
    </source>
</evidence>
<sequence>MTTGSARAPGGARAVGRGLWSLAMTACPTGIAHTYLAAEKLARAAEALGHSNKVGTQGSIGAENVLSDNDIESADALIVAADKDVDRSRLVGKRVLATGVAGGIHHPKQLIEPGSAGHPHGGVHGARTSDFARFVAGIKGALDGTQARLVSRSPCPKPPRTMSICAFWRCCRRSLVDAGFRERLQSAPDEAAVMAVLAEVR</sequence>
<dbReference type="Gene3D" id="3.40.50.2300">
    <property type="match status" value="1"/>
</dbReference>
<keyword evidence="1" id="KW-0813">Transport</keyword>
<dbReference type="GO" id="GO:0009401">
    <property type="term" value="P:phosphoenolpyruvate-dependent sugar phosphotransferase system"/>
    <property type="evidence" value="ECO:0007669"/>
    <property type="project" value="UniProtKB-KW"/>
</dbReference>
<dbReference type="Proteomes" id="UP000588098">
    <property type="component" value="Unassembled WGS sequence"/>
</dbReference>
<evidence type="ECO:0000256" key="5">
    <source>
        <dbReference type="ARBA" id="ARBA00022683"/>
    </source>
</evidence>
<gene>
    <name evidence="8" type="ORF">FHS42_006164</name>
</gene>
<dbReference type="GO" id="GO:0005886">
    <property type="term" value="C:plasma membrane"/>
    <property type="evidence" value="ECO:0007669"/>
    <property type="project" value="TreeGrafter"/>
</dbReference>
<evidence type="ECO:0000256" key="1">
    <source>
        <dbReference type="ARBA" id="ARBA00022448"/>
    </source>
</evidence>
<proteinExistence type="predicted"/>
<dbReference type="PROSITE" id="PS51099">
    <property type="entry name" value="PTS_EIIB_TYPE_2"/>
    <property type="match status" value="1"/>
</dbReference>
<keyword evidence="4 8" id="KW-0808">Transferase</keyword>
<dbReference type="NCBIfam" id="TIGR00829">
    <property type="entry name" value="FRU"/>
    <property type="match status" value="1"/>
</dbReference>
<evidence type="ECO:0000256" key="2">
    <source>
        <dbReference type="ARBA" id="ARBA00022553"/>
    </source>
</evidence>